<dbReference type="InterPro" id="IPR002641">
    <property type="entry name" value="PNPLA_dom"/>
</dbReference>
<protein>
    <submittedName>
        <fullName evidence="7">Patatin-like phospholipase family protein</fullName>
    </submittedName>
</protein>
<keyword evidence="1 4" id="KW-0378">Hydrolase</keyword>
<dbReference type="Pfam" id="PF01734">
    <property type="entry name" value="Patatin"/>
    <property type="match status" value="1"/>
</dbReference>
<keyword evidence="8" id="KW-1185">Reference proteome</keyword>
<evidence type="ECO:0000259" key="6">
    <source>
        <dbReference type="PROSITE" id="PS51635"/>
    </source>
</evidence>
<feature type="short sequence motif" description="GXSXG" evidence="4">
    <location>
        <begin position="57"/>
        <end position="61"/>
    </location>
</feature>
<feature type="region of interest" description="Disordered" evidence="5">
    <location>
        <begin position="1"/>
        <end position="23"/>
    </location>
</feature>
<organism evidence="7 8">
    <name type="scientific">Fodinibius salicampi</name>
    <dbReference type="NCBI Taxonomy" id="1920655"/>
    <lineage>
        <taxon>Bacteria</taxon>
        <taxon>Pseudomonadati</taxon>
        <taxon>Balneolota</taxon>
        <taxon>Balneolia</taxon>
        <taxon>Balneolales</taxon>
        <taxon>Balneolaceae</taxon>
        <taxon>Fodinibius</taxon>
    </lineage>
</organism>
<evidence type="ECO:0000313" key="7">
    <source>
        <dbReference type="EMBL" id="MCW9713987.1"/>
    </source>
</evidence>
<evidence type="ECO:0000256" key="2">
    <source>
        <dbReference type="ARBA" id="ARBA00022963"/>
    </source>
</evidence>
<feature type="domain" description="PNPLA" evidence="6">
    <location>
        <begin position="26"/>
        <end position="216"/>
    </location>
</feature>
<dbReference type="Gene3D" id="3.40.1090.10">
    <property type="entry name" value="Cytosolic phospholipase A2 catalytic domain"/>
    <property type="match status" value="2"/>
</dbReference>
<dbReference type="Proteomes" id="UP001207337">
    <property type="component" value="Unassembled WGS sequence"/>
</dbReference>
<comment type="caution">
    <text evidence="7">The sequence shown here is derived from an EMBL/GenBank/DDBJ whole genome shotgun (WGS) entry which is preliminary data.</text>
</comment>
<evidence type="ECO:0000313" key="8">
    <source>
        <dbReference type="Proteomes" id="UP001207337"/>
    </source>
</evidence>
<evidence type="ECO:0000256" key="5">
    <source>
        <dbReference type="SAM" id="MobiDB-lite"/>
    </source>
</evidence>
<dbReference type="PANTHER" id="PTHR14226">
    <property type="entry name" value="NEUROPATHY TARGET ESTERASE/SWISS CHEESE D.MELANOGASTER"/>
    <property type="match status" value="1"/>
</dbReference>
<dbReference type="InterPro" id="IPR016035">
    <property type="entry name" value="Acyl_Trfase/lysoPLipase"/>
</dbReference>
<dbReference type="PROSITE" id="PS51635">
    <property type="entry name" value="PNPLA"/>
    <property type="match status" value="1"/>
</dbReference>
<sequence length="724" mass="80336">MWPGVVSPVQGQDTNNPDKHSPKIGLALSGGGAKGFAHIGVLKVLEEAGIQPDIVTGTSMGSVVGGLYAIGYTPAMLEEIALSNNWEEFFSNRAPRQYQSIYQKTNHSQNLLTFPFKDGSVRLPRGLIKGQKIAMMLYRLTEPYHGVTNFRNLPIPFAAIATDLATGEAVRMDRGYLPDAIRASIAIPSIFEPVEIDSVSYIDGGVVRNIPASDARELGADIVISSDVSSSLAPVDSLKSFVNILSQAVGFTMQASNKQQLALTDIHIQPAIGSYSAFDFEQAAQLIQKGEQAARKMLPQLKALADSLDKPKNKLPPVPQQSDTLLIKELQINGSNSYIRDRLKNSLHLEPPTRQSLSELEYKLTRIYNSGSFTDLISYRLQQLPDQDGYLLNLDISTQNQQTVGLGARYDSHYKASLLFSGTFNKIFTPGDVLLADLRLGEQIQLQSNYFLPLSFYPKTDLALMGSITRLPIDIFNNNQRISKIDVEQLSFSHHLRVEIMPELFFGIGPHFEVFNLNEAIGETLFLSNIDGLITAQMLVYGDSFDHAYFPSKGQKLFIKSDLSDRRWGSSRSFFQLTADWETRLPVSDRFSFLSRLTAGRTISYSSTLPLHYRYFGGGAVPISIYQERQFPLLGYEVQELSGQHIQSLELGAQLRVKNTFLQFKWNAASFSDQSKWKIQPSNFKSGFGISGGTKTIIGPVELILMAPDFDGPYALRINVGHSF</sequence>
<reference evidence="7 8" key="1">
    <citation type="submission" date="2021-11" db="EMBL/GenBank/DDBJ databases">
        <title>Aliifidinibius sp. nov., a new bacterium isolated from saline soil.</title>
        <authorList>
            <person name="Galisteo C."/>
            <person name="De La Haba R."/>
            <person name="Sanchez-Porro C."/>
            <person name="Ventosa A."/>
        </authorList>
    </citation>
    <scope>NUCLEOTIDE SEQUENCE [LARGE SCALE GENOMIC DNA]</scope>
    <source>
        <strain evidence="7 8">KACC 190600</strain>
    </source>
</reference>
<gene>
    <name evidence="7" type="ORF">LQ318_13835</name>
</gene>
<feature type="short sequence motif" description="DGA/G" evidence="4">
    <location>
        <begin position="203"/>
        <end position="205"/>
    </location>
</feature>
<keyword evidence="2 4" id="KW-0442">Lipid degradation</keyword>
<keyword evidence="3 4" id="KW-0443">Lipid metabolism</keyword>
<evidence type="ECO:0000256" key="4">
    <source>
        <dbReference type="PROSITE-ProRule" id="PRU01161"/>
    </source>
</evidence>
<dbReference type="PANTHER" id="PTHR14226:SF76">
    <property type="entry name" value="NTE FAMILY PROTEIN RSSA"/>
    <property type="match status" value="1"/>
</dbReference>
<dbReference type="InterPro" id="IPR050301">
    <property type="entry name" value="NTE"/>
</dbReference>
<proteinExistence type="predicted"/>
<feature type="active site" description="Proton acceptor" evidence="4">
    <location>
        <position position="203"/>
    </location>
</feature>
<dbReference type="Gene3D" id="2.40.160.50">
    <property type="entry name" value="membrane protein fhac: a member of the omp85/tpsb transporter family"/>
    <property type="match status" value="1"/>
</dbReference>
<accession>A0ABT3Q1I9</accession>
<dbReference type="EMBL" id="JAJNDC010000004">
    <property type="protein sequence ID" value="MCW9713987.1"/>
    <property type="molecule type" value="Genomic_DNA"/>
</dbReference>
<dbReference type="CDD" id="cd07205">
    <property type="entry name" value="Pat_PNPLA6_PNPLA7_NTE1_like"/>
    <property type="match status" value="1"/>
</dbReference>
<dbReference type="RefSeq" id="WP_265791044.1">
    <property type="nucleotide sequence ID" value="NZ_BAABRS010000004.1"/>
</dbReference>
<dbReference type="InterPro" id="IPR043864">
    <property type="entry name" value="Omp85-like_dom"/>
</dbReference>
<name>A0ABT3Q1I9_9BACT</name>
<dbReference type="Pfam" id="PF19143">
    <property type="entry name" value="Omp85_2"/>
    <property type="match status" value="1"/>
</dbReference>
<evidence type="ECO:0000256" key="3">
    <source>
        <dbReference type="ARBA" id="ARBA00023098"/>
    </source>
</evidence>
<evidence type="ECO:0000256" key="1">
    <source>
        <dbReference type="ARBA" id="ARBA00022801"/>
    </source>
</evidence>
<feature type="active site" description="Nucleophile" evidence="4">
    <location>
        <position position="59"/>
    </location>
</feature>
<dbReference type="SUPFAM" id="SSF52151">
    <property type="entry name" value="FabD/lysophospholipase-like"/>
    <property type="match status" value="1"/>
</dbReference>
<feature type="short sequence motif" description="GXGXXG" evidence="4">
    <location>
        <begin position="30"/>
        <end position="35"/>
    </location>
</feature>